<keyword evidence="4 5" id="KW-0472">Membrane</keyword>
<evidence type="ECO:0000313" key="8">
    <source>
        <dbReference type="Proteomes" id="UP000177092"/>
    </source>
</evidence>
<keyword evidence="2 5" id="KW-0812">Transmembrane</keyword>
<keyword evidence="3 5" id="KW-1133">Transmembrane helix</keyword>
<feature type="transmembrane region" description="Helical" evidence="5">
    <location>
        <begin position="12"/>
        <end position="30"/>
    </location>
</feature>
<sequence length="209" mass="24658">METWFYYFFRRLVIFSGYVIGVINNPYITYRKLSDAKSSRSHIFFIFFGVLVYFTLVSLIRSGIRNPYLLTYKFNLLTGAFLCGFAGFISVFYLSGMFFRKNPSLKVLTVLWSYSLLPTIFWFFLTSLLYIVIPPPRTFSIPGKIFTIFFTASSIALAIWKAILYYLTLRFGMKFDLARIVFTTIFIIPLIILYSFKMYQWGIFRIPFI</sequence>
<feature type="transmembrane region" description="Helical" evidence="5">
    <location>
        <begin position="42"/>
        <end position="64"/>
    </location>
</feature>
<feature type="transmembrane region" description="Helical" evidence="5">
    <location>
        <begin position="177"/>
        <end position="196"/>
    </location>
</feature>
<evidence type="ECO:0000256" key="4">
    <source>
        <dbReference type="ARBA" id="ARBA00023136"/>
    </source>
</evidence>
<dbReference type="EMBL" id="MFJN01000053">
    <property type="protein sequence ID" value="OGG20197.1"/>
    <property type="molecule type" value="Genomic_DNA"/>
</dbReference>
<dbReference type="Pfam" id="PF04893">
    <property type="entry name" value="Yip1"/>
    <property type="match status" value="1"/>
</dbReference>
<proteinExistence type="predicted"/>
<evidence type="ECO:0000256" key="3">
    <source>
        <dbReference type="ARBA" id="ARBA00022989"/>
    </source>
</evidence>
<evidence type="ECO:0000259" key="6">
    <source>
        <dbReference type="Pfam" id="PF04893"/>
    </source>
</evidence>
<feature type="transmembrane region" description="Helical" evidence="5">
    <location>
        <begin position="76"/>
        <end position="99"/>
    </location>
</feature>
<feature type="domain" description="Yip1" evidence="6">
    <location>
        <begin position="20"/>
        <end position="194"/>
    </location>
</feature>
<name>A0A1F6A779_9BACT</name>
<dbReference type="AlphaFoldDB" id="A0A1F6A779"/>
<accession>A0A1F6A779</accession>
<evidence type="ECO:0000256" key="2">
    <source>
        <dbReference type="ARBA" id="ARBA00022692"/>
    </source>
</evidence>
<protein>
    <recommendedName>
        <fullName evidence="6">Yip1 domain-containing protein</fullName>
    </recommendedName>
</protein>
<dbReference type="GO" id="GO:0016020">
    <property type="term" value="C:membrane"/>
    <property type="evidence" value="ECO:0007669"/>
    <property type="project" value="UniProtKB-SubCell"/>
</dbReference>
<gene>
    <name evidence="7" type="ORF">A3D03_01235</name>
</gene>
<feature type="transmembrane region" description="Helical" evidence="5">
    <location>
        <begin position="145"/>
        <end position="165"/>
    </location>
</feature>
<evidence type="ECO:0000256" key="1">
    <source>
        <dbReference type="ARBA" id="ARBA00004141"/>
    </source>
</evidence>
<comment type="subcellular location">
    <subcellularLocation>
        <location evidence="1">Membrane</location>
        <topology evidence="1">Multi-pass membrane protein</topology>
    </subcellularLocation>
</comment>
<comment type="caution">
    <text evidence="7">The sequence shown here is derived from an EMBL/GenBank/DDBJ whole genome shotgun (WGS) entry which is preliminary data.</text>
</comment>
<evidence type="ECO:0000313" key="7">
    <source>
        <dbReference type="EMBL" id="OGG20197.1"/>
    </source>
</evidence>
<evidence type="ECO:0000256" key="5">
    <source>
        <dbReference type="SAM" id="Phobius"/>
    </source>
</evidence>
<dbReference type="STRING" id="1798384.A3D03_01235"/>
<feature type="transmembrane region" description="Helical" evidence="5">
    <location>
        <begin position="111"/>
        <end position="133"/>
    </location>
</feature>
<dbReference type="Proteomes" id="UP000177092">
    <property type="component" value="Unassembled WGS sequence"/>
</dbReference>
<dbReference type="InterPro" id="IPR006977">
    <property type="entry name" value="Yip1_dom"/>
</dbReference>
<reference evidence="7 8" key="1">
    <citation type="journal article" date="2016" name="Nat. Commun.">
        <title>Thousands of microbial genomes shed light on interconnected biogeochemical processes in an aquifer system.</title>
        <authorList>
            <person name="Anantharaman K."/>
            <person name="Brown C.T."/>
            <person name="Hug L.A."/>
            <person name="Sharon I."/>
            <person name="Castelle C.J."/>
            <person name="Probst A.J."/>
            <person name="Thomas B.C."/>
            <person name="Singh A."/>
            <person name="Wilkins M.J."/>
            <person name="Karaoz U."/>
            <person name="Brodie E.L."/>
            <person name="Williams K.H."/>
            <person name="Hubbard S.S."/>
            <person name="Banfield J.F."/>
        </authorList>
    </citation>
    <scope>NUCLEOTIDE SEQUENCE [LARGE SCALE GENOMIC DNA]</scope>
</reference>
<organism evidence="7 8">
    <name type="scientific">Candidatus Gottesmanbacteria bacterium RIFCSPHIGHO2_02_FULL_40_13</name>
    <dbReference type="NCBI Taxonomy" id="1798384"/>
    <lineage>
        <taxon>Bacteria</taxon>
        <taxon>Candidatus Gottesmaniibacteriota</taxon>
    </lineage>
</organism>